<organism evidence="3 4">
    <name type="scientific">Lachancea nothofagi CBS 11611</name>
    <dbReference type="NCBI Taxonomy" id="1266666"/>
    <lineage>
        <taxon>Eukaryota</taxon>
        <taxon>Fungi</taxon>
        <taxon>Dikarya</taxon>
        <taxon>Ascomycota</taxon>
        <taxon>Saccharomycotina</taxon>
        <taxon>Saccharomycetes</taxon>
        <taxon>Saccharomycetales</taxon>
        <taxon>Saccharomycetaceae</taxon>
        <taxon>Lachancea</taxon>
    </lineage>
</organism>
<feature type="domain" description="WD-like" evidence="2">
    <location>
        <begin position="63"/>
        <end position="147"/>
    </location>
</feature>
<dbReference type="Proteomes" id="UP000189911">
    <property type="component" value="Chromosome B"/>
</dbReference>
<accession>A0A1G4J168</accession>
<dbReference type="AlphaFoldDB" id="A0A1G4J168"/>
<dbReference type="Pfam" id="PF20493">
    <property type="entry name" value="WD-like_fungi"/>
    <property type="match status" value="1"/>
</dbReference>
<evidence type="ECO:0000256" key="1">
    <source>
        <dbReference type="SAM" id="SignalP"/>
    </source>
</evidence>
<keyword evidence="4" id="KW-1185">Reference proteome</keyword>
<feature type="signal peptide" evidence="1">
    <location>
        <begin position="1"/>
        <end position="20"/>
    </location>
</feature>
<keyword evidence="1" id="KW-0732">Signal</keyword>
<dbReference type="OrthoDB" id="4061197at2759"/>
<name>A0A1G4J168_9SACH</name>
<sequence>MISIIGVFSFLLFVISFAIADGIAYQDILSNMVVGNIAVNDGSSAQLDYYSEQPYNATLDVSMASLNNGGVLADAVELYNYAVAGAKWGDATFFKIFIQYNGQAHNYLTLRDVALDLSTLAAGNQTVIDAWADTTTNEKLAALYGSLPKYSA</sequence>
<dbReference type="EMBL" id="LT598450">
    <property type="protein sequence ID" value="SCU83207.1"/>
    <property type="molecule type" value="Genomic_DNA"/>
</dbReference>
<dbReference type="InterPro" id="IPR046925">
    <property type="entry name" value="WD-like_fungi"/>
</dbReference>
<evidence type="ECO:0000259" key="2">
    <source>
        <dbReference type="Pfam" id="PF20493"/>
    </source>
</evidence>
<proteinExistence type="predicted"/>
<protein>
    <submittedName>
        <fullName evidence="3">LANO_0B08614g1_1</fullName>
    </submittedName>
</protein>
<reference evidence="4" key="1">
    <citation type="submission" date="2016-03" db="EMBL/GenBank/DDBJ databases">
        <authorList>
            <person name="Devillers Hugo."/>
        </authorList>
    </citation>
    <scope>NUCLEOTIDE SEQUENCE [LARGE SCALE GENOMIC DNA]</scope>
</reference>
<feature type="chain" id="PRO_5009235893" evidence="1">
    <location>
        <begin position="21"/>
        <end position="152"/>
    </location>
</feature>
<evidence type="ECO:0000313" key="4">
    <source>
        <dbReference type="Proteomes" id="UP000189911"/>
    </source>
</evidence>
<gene>
    <name evidence="3" type="ORF">LANO_0B08614G</name>
</gene>
<evidence type="ECO:0000313" key="3">
    <source>
        <dbReference type="EMBL" id="SCU83207.1"/>
    </source>
</evidence>